<dbReference type="GeneID" id="93346606"/>
<keyword evidence="3" id="KW-0732">Signal</keyword>
<name>A0A378XZA9_PAEPO</name>
<proteinExistence type="predicted"/>
<dbReference type="AlphaFoldDB" id="A0A378XZA9"/>
<evidence type="ECO:0000313" key="6">
    <source>
        <dbReference type="Proteomes" id="UP000254400"/>
    </source>
</evidence>
<keyword evidence="2" id="KW-0964">Secreted</keyword>
<reference evidence="5 6" key="1">
    <citation type="submission" date="2018-06" db="EMBL/GenBank/DDBJ databases">
        <authorList>
            <consortium name="Pathogen Informatics"/>
            <person name="Doyle S."/>
        </authorList>
    </citation>
    <scope>NUCLEOTIDE SEQUENCE [LARGE SCALE GENOMIC DNA]</scope>
    <source>
        <strain evidence="5 6">NCTC10343</strain>
    </source>
</reference>
<feature type="domain" description="Carbohydrate-binding module family 96" evidence="4">
    <location>
        <begin position="113"/>
        <end position="275"/>
    </location>
</feature>
<evidence type="ECO:0000256" key="2">
    <source>
        <dbReference type="ARBA" id="ARBA00022525"/>
    </source>
</evidence>
<organism evidence="5 6">
    <name type="scientific">Paenibacillus polymyxa</name>
    <name type="common">Bacillus polymyxa</name>
    <dbReference type="NCBI Taxonomy" id="1406"/>
    <lineage>
        <taxon>Bacteria</taxon>
        <taxon>Bacillati</taxon>
        <taxon>Bacillota</taxon>
        <taxon>Bacilli</taxon>
        <taxon>Bacillales</taxon>
        <taxon>Paenibacillaceae</taxon>
        <taxon>Paenibacillus</taxon>
    </lineage>
</organism>
<dbReference type="Proteomes" id="UP000254400">
    <property type="component" value="Unassembled WGS sequence"/>
</dbReference>
<dbReference type="NCBIfam" id="NF033679">
    <property type="entry name" value="DNRLRE_dom"/>
    <property type="match status" value="1"/>
</dbReference>
<dbReference type="InterPro" id="IPR055372">
    <property type="entry name" value="CBM96"/>
</dbReference>
<dbReference type="RefSeq" id="WP_019687777.1">
    <property type="nucleotide sequence ID" value="NZ_CP036496.1"/>
</dbReference>
<comment type="subcellular location">
    <subcellularLocation>
        <location evidence="1">Secreted</location>
    </subcellularLocation>
</comment>
<evidence type="ECO:0000313" key="5">
    <source>
        <dbReference type="EMBL" id="SUA70382.1"/>
    </source>
</evidence>
<accession>A0A378XZA9</accession>
<evidence type="ECO:0000256" key="1">
    <source>
        <dbReference type="ARBA" id="ARBA00004613"/>
    </source>
</evidence>
<dbReference type="Gene3D" id="2.60.120.970">
    <property type="match status" value="1"/>
</dbReference>
<evidence type="ECO:0000256" key="3">
    <source>
        <dbReference type="ARBA" id="ARBA00022729"/>
    </source>
</evidence>
<dbReference type="EMBL" id="UGSC01000001">
    <property type="protein sequence ID" value="SUA70382.1"/>
    <property type="molecule type" value="Genomic_DNA"/>
</dbReference>
<dbReference type="GO" id="GO:0005576">
    <property type="term" value="C:extracellular region"/>
    <property type="evidence" value="ECO:0007669"/>
    <property type="project" value="UniProtKB-SubCell"/>
</dbReference>
<dbReference type="Pfam" id="PF24517">
    <property type="entry name" value="CBM96"/>
    <property type="match status" value="1"/>
</dbReference>
<evidence type="ECO:0000259" key="4">
    <source>
        <dbReference type="Pfam" id="PF24517"/>
    </source>
</evidence>
<protein>
    <recommendedName>
        <fullName evidence="4">Carbohydrate-binding module family 96 domain-containing protein</fullName>
    </recommendedName>
</protein>
<gene>
    <name evidence="5" type="ORF">NCTC10343_03254</name>
</gene>
<sequence length="605" mass="68694">MDVYNDLGGEILIKSPSNRMEGKFVLYRQETNEVNSEMLVAYRRETTVDTTITIRVQRSADVSSQLDIKYRGNAEINSVLESTSVNYLAGTLEVRPHNRLLGKFELMEAPRVTKDLHPIEDATTRSRLDLQTVNYGDTQSMMIGQSDTEQFESFVNFGDLKVVVPDLNKLEEAKLRLYYSGSFTDDTNIKVYQPNTLWREYGITYANKPYGTELLLDSYTVNRTSKYIEFDVFDLVKRWQDESLINYGLIIKSESSHPTYFNTRESLKPPVLQLKYITSQNYSFGRGDLNSTLFVYGAGRKEVTGSLTVKSNFGFNYLPASLYVHKYKDFMQHDTNSTLAISRPDINSSLKVVYRKDDDLSASISVANFGTSAPDSSVMISRPDLGARLTTDPKMSLKSELTVTYRRESTIDSLIYVSRPEMNASLTVSKYKHVNSDLESTVLIQGVRFSDIESSLIVNKPDLGSSVVIRAIGDSDLDSFVQVPFFDYRDANVIVSRPDLGSWIEVKNFYDIDGTLYVKNREYLDATIDIRQKSDLDSIVDIKNVHNVESEVMISRPDLGGFLYPRLTRDNDLNAVAQIRKRDVSDLSSFIIVKGRSSGVYWYIL</sequence>